<feature type="transmembrane region" description="Helical" evidence="1">
    <location>
        <begin position="114"/>
        <end position="137"/>
    </location>
</feature>
<evidence type="ECO:0000313" key="2">
    <source>
        <dbReference type="EMBL" id="QCT69978.1"/>
    </source>
</evidence>
<feature type="transmembrane region" description="Helical" evidence="1">
    <location>
        <begin position="38"/>
        <end position="57"/>
    </location>
</feature>
<dbReference type="InterPro" id="IPR025699">
    <property type="entry name" value="ABC2_memb-like"/>
</dbReference>
<feature type="transmembrane region" description="Helical" evidence="1">
    <location>
        <begin position="82"/>
        <end position="108"/>
    </location>
</feature>
<dbReference type="Pfam" id="PF13346">
    <property type="entry name" value="ABC2_membrane_5"/>
    <property type="match status" value="1"/>
</dbReference>
<sequence length="208" mass="23223">MKGLIIKEFLGMRRYFRILAVLMVLYIFMAFGMASTSIFSGVNAILVMICALSSFNYDSYNHWDEFAMTLPLSRADLVKSKYLFILLLCAFGTVITLALSLVIGQMIHVSIEEILIGTLCSALVALFLGALATPIIYKFGVEKARYVLMIVVLIPTLIFISFSSYLPALRPLSAQTLTLLAWCSPVFVLAFGLLSYVVSRRIFMNKDL</sequence>
<organism evidence="2 3">
    <name type="scientific">Eubacterium maltosivorans</name>
    <dbReference type="NCBI Taxonomy" id="2041044"/>
    <lineage>
        <taxon>Bacteria</taxon>
        <taxon>Bacillati</taxon>
        <taxon>Bacillota</taxon>
        <taxon>Clostridia</taxon>
        <taxon>Eubacteriales</taxon>
        <taxon>Eubacteriaceae</taxon>
        <taxon>Eubacterium</taxon>
    </lineage>
</organism>
<dbReference type="RefSeq" id="WP_058695001.1">
    <property type="nucleotide sequence ID" value="NZ_CABJDW020000009.1"/>
</dbReference>
<feature type="transmembrane region" description="Helical" evidence="1">
    <location>
        <begin position="15"/>
        <end position="32"/>
    </location>
</feature>
<gene>
    <name evidence="2" type="ORF">CPZ25_001195</name>
</gene>
<dbReference type="KEGG" id="emt:CPZ25_001195"/>
<keyword evidence="1" id="KW-0472">Membrane</keyword>
<keyword evidence="1" id="KW-1133">Transmembrane helix</keyword>
<name>A0A4P9C3M8_EUBML</name>
<keyword evidence="3" id="KW-1185">Reference proteome</keyword>
<accession>A0A4P9C3M8</accession>
<dbReference type="Proteomes" id="UP000218387">
    <property type="component" value="Chromosome"/>
</dbReference>
<evidence type="ECO:0000256" key="1">
    <source>
        <dbReference type="SAM" id="Phobius"/>
    </source>
</evidence>
<proteinExistence type="predicted"/>
<dbReference type="PANTHER" id="PTHR41309">
    <property type="entry name" value="MEMBRANE PROTEIN-RELATED"/>
    <property type="match status" value="1"/>
</dbReference>
<reference evidence="2 3" key="1">
    <citation type="submission" date="2018-05" db="EMBL/GenBank/DDBJ databases">
        <title>Genome comparison of Eubacterium sp.</title>
        <authorList>
            <person name="Feng Y."/>
            <person name="Sanchez-Andrea I."/>
            <person name="Stams A.J.M."/>
            <person name="De Vos W.M."/>
        </authorList>
    </citation>
    <scope>NUCLEOTIDE SEQUENCE [LARGE SCALE GENOMIC DNA]</scope>
    <source>
        <strain evidence="2 3">YI</strain>
    </source>
</reference>
<evidence type="ECO:0000313" key="3">
    <source>
        <dbReference type="Proteomes" id="UP000218387"/>
    </source>
</evidence>
<feature type="transmembrane region" description="Helical" evidence="1">
    <location>
        <begin position="179"/>
        <end position="198"/>
    </location>
</feature>
<dbReference type="AlphaFoldDB" id="A0A4P9C3M8"/>
<keyword evidence="1" id="KW-0812">Transmembrane</keyword>
<dbReference type="PANTHER" id="PTHR41309:SF2">
    <property type="entry name" value="MEMBRANE PROTEIN"/>
    <property type="match status" value="1"/>
</dbReference>
<feature type="transmembrane region" description="Helical" evidence="1">
    <location>
        <begin position="146"/>
        <end position="167"/>
    </location>
</feature>
<dbReference type="EMBL" id="CP029487">
    <property type="protein sequence ID" value="QCT69978.1"/>
    <property type="molecule type" value="Genomic_DNA"/>
</dbReference>
<protein>
    <submittedName>
        <fullName evidence="2">ABC-2 transporter permease</fullName>
    </submittedName>
</protein>